<dbReference type="Proteomes" id="UP000501780">
    <property type="component" value="Chromosome"/>
</dbReference>
<evidence type="ECO:0000313" key="2">
    <source>
        <dbReference type="Proteomes" id="UP000501780"/>
    </source>
</evidence>
<keyword evidence="2" id="KW-1185">Reference proteome</keyword>
<proteinExistence type="predicted"/>
<dbReference type="PANTHER" id="PTHR36847">
    <property type="entry name" value="AMIDOLIGASE ENZYME"/>
    <property type="match status" value="1"/>
</dbReference>
<protein>
    <recommendedName>
        <fullName evidence="3">Amidoligase enzyme</fullName>
    </recommendedName>
</protein>
<sequence length="290" mass="33045">MKTLKEQVDEIIKSNKSKQTKSVSLVKLGLSPYEVSLLLGSIKVQKGCKFNANNLTFGVECETYNVLRDALIREVEQRNIAIQSEGYNHRDNNHYYKIVSDASIEGANGNEIVSPILKGKQGLNSLKMICDSLNAIGAKVNKSTGLHIHFDASKIGDAHFVQIFKNYQKLEGVIDSFMPVSRRAQNNGYCRSILGLNYDACTTKSDIIRVNGTRYRKVNAESYISHKTIEFRQHSGTTDYDKIANWINFLRKLIQYSFENEIQECILIEQVPFLTETEKQYFINRREALN</sequence>
<organism evidence="1 2">
    <name type="scientific">Bacteroides faecium</name>
    <dbReference type="NCBI Taxonomy" id="2715212"/>
    <lineage>
        <taxon>Bacteria</taxon>
        <taxon>Pseudomonadati</taxon>
        <taxon>Bacteroidota</taxon>
        <taxon>Bacteroidia</taxon>
        <taxon>Bacteroidales</taxon>
        <taxon>Bacteroidaceae</taxon>
        <taxon>Bacteroides</taxon>
    </lineage>
</organism>
<accession>A0A6H0KSV6</accession>
<dbReference type="AlphaFoldDB" id="A0A6H0KSV6"/>
<dbReference type="RefSeq" id="WP_167964372.1">
    <property type="nucleotide sequence ID" value="NZ_CP050831.1"/>
</dbReference>
<gene>
    <name evidence="1" type="ORF">BacF7301_16095</name>
</gene>
<dbReference type="PANTHER" id="PTHR36847:SF1">
    <property type="entry name" value="AMIDOLIGASE ENZYME"/>
    <property type="match status" value="1"/>
</dbReference>
<dbReference type="KEGG" id="bfc:BacF7301_16095"/>
<evidence type="ECO:0008006" key="3">
    <source>
        <dbReference type="Google" id="ProtNLM"/>
    </source>
</evidence>
<dbReference type="InterPro" id="IPR022025">
    <property type="entry name" value="Amidoligase_2"/>
</dbReference>
<dbReference type="EMBL" id="CP050831">
    <property type="protein sequence ID" value="QIU95578.1"/>
    <property type="molecule type" value="Genomic_DNA"/>
</dbReference>
<name>A0A6H0KSV6_9BACE</name>
<evidence type="ECO:0000313" key="1">
    <source>
        <dbReference type="EMBL" id="QIU95578.1"/>
    </source>
</evidence>
<reference evidence="1 2" key="1">
    <citation type="submission" date="2020-03" db="EMBL/GenBank/DDBJ databases">
        <title>Genomic analysis of Bacteroides faecium CBA7301.</title>
        <authorList>
            <person name="Kim J."/>
            <person name="Roh S.W."/>
        </authorList>
    </citation>
    <scope>NUCLEOTIDE SEQUENCE [LARGE SCALE GENOMIC DNA]</scope>
    <source>
        <strain evidence="1 2">CBA7301</strain>
    </source>
</reference>
<dbReference type="Pfam" id="PF12224">
    <property type="entry name" value="Amidoligase_2"/>
    <property type="match status" value="1"/>
</dbReference>